<sequence length="310" mass="34117">MNVETPRSVVPITLTRPMWVDLDAPPLRPVIDSSPPQSRCTSPLPMSLCKDSSDESSSDESSSDMVYQPIDAVADTDATIDTDTDTEADVESDALDEDPEPDHKTTLRSRRPDEAITPPSTPKITTSSSSAEPCKVRCMALAATCWQHHGSQTKDKQELAALIARSPFWPLISPKLPFKSIKDVADCISFWEKNCGYKADVLETFPHEKEESMCCNVCRVDRLAHIELKLYAAPVKDCQCGVKHVKWLALTVPTSSIVEITNGTARGWGLSRKTWKKTAVRAAIQKWFAHVGVISSEEPAGFEASETVKT</sequence>
<evidence type="ECO:0000313" key="2">
    <source>
        <dbReference type="EMBL" id="KAJ1970719.1"/>
    </source>
</evidence>
<evidence type="ECO:0000313" key="3">
    <source>
        <dbReference type="Proteomes" id="UP001151582"/>
    </source>
</evidence>
<proteinExistence type="predicted"/>
<dbReference type="Proteomes" id="UP001151582">
    <property type="component" value="Unassembled WGS sequence"/>
</dbReference>
<feature type="compositionally biased region" description="Low complexity" evidence="1">
    <location>
        <begin position="63"/>
        <end position="77"/>
    </location>
</feature>
<dbReference type="OrthoDB" id="2417614at2759"/>
<organism evidence="2 3">
    <name type="scientific">Dimargaris verticillata</name>
    <dbReference type="NCBI Taxonomy" id="2761393"/>
    <lineage>
        <taxon>Eukaryota</taxon>
        <taxon>Fungi</taxon>
        <taxon>Fungi incertae sedis</taxon>
        <taxon>Zoopagomycota</taxon>
        <taxon>Kickxellomycotina</taxon>
        <taxon>Dimargaritomycetes</taxon>
        <taxon>Dimargaritales</taxon>
        <taxon>Dimargaritaceae</taxon>
        <taxon>Dimargaris</taxon>
    </lineage>
</organism>
<feature type="compositionally biased region" description="Basic and acidic residues" evidence="1">
    <location>
        <begin position="101"/>
        <end position="114"/>
    </location>
</feature>
<protein>
    <submittedName>
        <fullName evidence="2">Uncharacterized protein</fullName>
    </submittedName>
</protein>
<dbReference type="AlphaFoldDB" id="A0A9W8E9S4"/>
<keyword evidence="3" id="KW-1185">Reference proteome</keyword>
<evidence type="ECO:0000256" key="1">
    <source>
        <dbReference type="SAM" id="MobiDB-lite"/>
    </source>
</evidence>
<feature type="region of interest" description="Disordered" evidence="1">
    <location>
        <begin position="20"/>
        <end position="129"/>
    </location>
</feature>
<comment type="caution">
    <text evidence="2">The sequence shown here is derived from an EMBL/GenBank/DDBJ whole genome shotgun (WGS) entry which is preliminary data.</text>
</comment>
<accession>A0A9W8E9S4</accession>
<feature type="compositionally biased region" description="Low complexity" evidence="1">
    <location>
        <begin position="116"/>
        <end position="129"/>
    </location>
</feature>
<name>A0A9W8E9S4_9FUNG</name>
<dbReference type="EMBL" id="JANBQB010001653">
    <property type="protein sequence ID" value="KAJ1970719.1"/>
    <property type="molecule type" value="Genomic_DNA"/>
</dbReference>
<reference evidence="2" key="1">
    <citation type="submission" date="2022-07" db="EMBL/GenBank/DDBJ databases">
        <title>Phylogenomic reconstructions and comparative analyses of Kickxellomycotina fungi.</title>
        <authorList>
            <person name="Reynolds N.K."/>
            <person name="Stajich J.E."/>
            <person name="Barry K."/>
            <person name="Grigoriev I.V."/>
            <person name="Crous P."/>
            <person name="Smith M.E."/>
        </authorList>
    </citation>
    <scope>NUCLEOTIDE SEQUENCE</scope>
    <source>
        <strain evidence="2">RSA 567</strain>
    </source>
</reference>
<feature type="compositionally biased region" description="Acidic residues" evidence="1">
    <location>
        <begin position="78"/>
        <end position="100"/>
    </location>
</feature>
<gene>
    <name evidence="2" type="ORF">H4R34_005973</name>
</gene>